<evidence type="ECO:0000256" key="12">
    <source>
        <dbReference type="ARBA" id="ARBA00023136"/>
    </source>
</evidence>
<comment type="pathway">
    <text evidence="4">Pyrimidine metabolism; UMP biosynthesis via de novo pathway; orotate from (S)-dihydroorotate (quinone route): step 1/1.</text>
</comment>
<evidence type="ECO:0000256" key="15">
    <source>
        <dbReference type="ARBA" id="ARBA00048639"/>
    </source>
</evidence>
<dbReference type="STRING" id="1798474.A2118_00310"/>
<dbReference type="EMBL" id="MFKN01000008">
    <property type="protein sequence ID" value="OGG41186.1"/>
    <property type="molecule type" value="Genomic_DNA"/>
</dbReference>
<proteinExistence type="inferred from homology"/>
<comment type="cofactor">
    <cofactor evidence="1">
        <name>FMN</name>
        <dbReference type="ChEBI" id="CHEBI:58210"/>
    </cofactor>
</comment>
<dbReference type="InterPro" id="IPR050074">
    <property type="entry name" value="DHO_dehydrogenase"/>
</dbReference>
<dbReference type="CDD" id="cd04738">
    <property type="entry name" value="DHOD_2_like"/>
    <property type="match status" value="1"/>
</dbReference>
<keyword evidence="9" id="KW-0288">FMN</keyword>
<dbReference type="GO" id="GO:0006207">
    <property type="term" value="P:'de novo' pyrimidine nucleobase biosynthetic process"/>
    <property type="evidence" value="ECO:0007669"/>
    <property type="project" value="InterPro"/>
</dbReference>
<evidence type="ECO:0000256" key="9">
    <source>
        <dbReference type="ARBA" id="ARBA00022643"/>
    </source>
</evidence>
<protein>
    <recommendedName>
        <fullName evidence="7">Dihydroorotate dehydrogenase (quinone)</fullName>
        <ecNumber evidence="6">1.3.5.2</ecNumber>
    </recommendedName>
    <alternativeName>
        <fullName evidence="14">DHOdehase</fullName>
    </alternativeName>
    <alternativeName>
        <fullName evidence="13">Dihydroorotate oxidase</fullName>
    </alternativeName>
</protein>
<comment type="subcellular location">
    <subcellularLocation>
        <location evidence="3">Membrane</location>
    </subcellularLocation>
</comment>
<dbReference type="PIRSF" id="PIRSF000164">
    <property type="entry name" value="DHO_oxidase"/>
    <property type="match status" value="1"/>
</dbReference>
<evidence type="ECO:0000313" key="17">
    <source>
        <dbReference type="EMBL" id="OGG41186.1"/>
    </source>
</evidence>
<evidence type="ECO:0000256" key="4">
    <source>
        <dbReference type="ARBA" id="ARBA00005161"/>
    </source>
</evidence>
<comment type="function">
    <text evidence="2">Catalyzes the conversion of dihydroorotate to orotate with quinone as electron acceptor.</text>
</comment>
<evidence type="ECO:0000256" key="2">
    <source>
        <dbReference type="ARBA" id="ARBA00003125"/>
    </source>
</evidence>
<evidence type="ECO:0000256" key="5">
    <source>
        <dbReference type="ARBA" id="ARBA00005359"/>
    </source>
</evidence>
<evidence type="ECO:0000256" key="13">
    <source>
        <dbReference type="ARBA" id="ARBA00031623"/>
    </source>
</evidence>
<keyword evidence="8" id="KW-0285">Flavoprotein</keyword>
<dbReference type="InterPro" id="IPR013785">
    <property type="entry name" value="Aldolase_TIM"/>
</dbReference>
<evidence type="ECO:0000256" key="8">
    <source>
        <dbReference type="ARBA" id="ARBA00022630"/>
    </source>
</evidence>
<dbReference type="Gene3D" id="3.20.20.70">
    <property type="entry name" value="Aldolase class I"/>
    <property type="match status" value="1"/>
</dbReference>
<sequence>MDFLYRRVLKPLLFTQDPDVVHEVFVIIGEFAGRFWITRKLFAFIYDYRGPDISKTVDGITYRTPVLLSAGFDSNGQLTRILPSLAFGGEEIGSTTAHPCEGNPKPRLTRLIRNKSLVVYKGLRNKGVDALISHLTRTPRVPGYVIGISIARTNEQAASTDVEAGIRDYVDSFQKLNAAGVGDYYTINISCPNSYTGETFIEPALLAQLLPRLREVPCKKPVYLKMPINIPWEQFAALLDIADTNNIQGVIIGNLNKDYSHLKHPEDAPKEFRGGLSGAPTFKLSNELIKKTREKYGKRFTIIGTGGIFTPEQAMQKFAAGADLIQLVSGMVFEGPGLMRNICERYADRTR</sequence>
<evidence type="ECO:0000256" key="11">
    <source>
        <dbReference type="ARBA" id="ARBA00023002"/>
    </source>
</evidence>
<dbReference type="Proteomes" id="UP000179014">
    <property type="component" value="Unassembled WGS sequence"/>
</dbReference>
<evidence type="ECO:0000256" key="7">
    <source>
        <dbReference type="ARBA" id="ARBA00018366"/>
    </source>
</evidence>
<dbReference type="PANTHER" id="PTHR48109">
    <property type="entry name" value="DIHYDROOROTATE DEHYDROGENASE (QUINONE), MITOCHONDRIAL-RELATED"/>
    <property type="match status" value="1"/>
</dbReference>
<dbReference type="PROSITE" id="PS00912">
    <property type="entry name" value="DHODEHASE_2"/>
    <property type="match status" value="1"/>
</dbReference>
<evidence type="ECO:0000256" key="1">
    <source>
        <dbReference type="ARBA" id="ARBA00001917"/>
    </source>
</evidence>
<dbReference type="SUPFAM" id="SSF51395">
    <property type="entry name" value="FMN-linked oxidoreductases"/>
    <property type="match status" value="1"/>
</dbReference>
<dbReference type="GO" id="GO:0106430">
    <property type="term" value="F:dihydroorotate dehydrogenase (quinone) activity"/>
    <property type="evidence" value="ECO:0007669"/>
    <property type="project" value="UniProtKB-EC"/>
</dbReference>
<dbReference type="EC" id="1.3.5.2" evidence="6"/>
<keyword evidence="11" id="KW-0560">Oxidoreductase</keyword>
<evidence type="ECO:0000313" key="18">
    <source>
        <dbReference type="Proteomes" id="UP000179014"/>
    </source>
</evidence>
<keyword evidence="10" id="KW-0665">Pyrimidine biosynthesis</keyword>
<organism evidence="17 18">
    <name type="scientific">Candidatus Kaiserbacteria bacterium GWA2_50_9</name>
    <dbReference type="NCBI Taxonomy" id="1798474"/>
    <lineage>
        <taxon>Bacteria</taxon>
        <taxon>Candidatus Kaiseribacteriota</taxon>
    </lineage>
</organism>
<keyword evidence="12" id="KW-0472">Membrane</keyword>
<dbReference type="InterPro" id="IPR005719">
    <property type="entry name" value="Dihydroorotate_DH_2"/>
</dbReference>
<dbReference type="GO" id="GO:0044205">
    <property type="term" value="P:'de novo' UMP biosynthetic process"/>
    <property type="evidence" value="ECO:0007669"/>
    <property type="project" value="UniProtKB-UniPathway"/>
</dbReference>
<evidence type="ECO:0000256" key="10">
    <source>
        <dbReference type="ARBA" id="ARBA00022975"/>
    </source>
</evidence>
<dbReference type="InterPro" id="IPR005720">
    <property type="entry name" value="Dihydroorotate_DH_cat"/>
</dbReference>
<dbReference type="PANTHER" id="PTHR48109:SF4">
    <property type="entry name" value="DIHYDROOROTATE DEHYDROGENASE (QUINONE), MITOCHONDRIAL"/>
    <property type="match status" value="1"/>
</dbReference>
<dbReference type="GO" id="GO:0005886">
    <property type="term" value="C:plasma membrane"/>
    <property type="evidence" value="ECO:0007669"/>
    <property type="project" value="TreeGrafter"/>
</dbReference>
<gene>
    <name evidence="17" type="ORF">A2118_00310</name>
</gene>
<evidence type="ECO:0000259" key="16">
    <source>
        <dbReference type="Pfam" id="PF01180"/>
    </source>
</evidence>
<accession>A0A1F6BW61</accession>
<dbReference type="Pfam" id="PF01180">
    <property type="entry name" value="DHO_dh"/>
    <property type="match status" value="1"/>
</dbReference>
<comment type="caution">
    <text evidence="17">The sequence shown here is derived from an EMBL/GenBank/DDBJ whole genome shotgun (WGS) entry which is preliminary data.</text>
</comment>
<feature type="domain" description="Dihydroorotate dehydrogenase catalytic" evidence="16">
    <location>
        <begin position="55"/>
        <end position="345"/>
    </location>
</feature>
<name>A0A1F6BW61_9BACT</name>
<dbReference type="GO" id="GO:0005737">
    <property type="term" value="C:cytoplasm"/>
    <property type="evidence" value="ECO:0007669"/>
    <property type="project" value="InterPro"/>
</dbReference>
<comment type="similarity">
    <text evidence="5">Belongs to the dihydroorotate dehydrogenase family. Type 2 subfamily.</text>
</comment>
<evidence type="ECO:0000256" key="3">
    <source>
        <dbReference type="ARBA" id="ARBA00004370"/>
    </source>
</evidence>
<comment type="catalytic activity">
    <reaction evidence="15">
        <text>(S)-dihydroorotate + a quinone = orotate + a quinol</text>
        <dbReference type="Rhea" id="RHEA:30187"/>
        <dbReference type="ChEBI" id="CHEBI:24646"/>
        <dbReference type="ChEBI" id="CHEBI:30839"/>
        <dbReference type="ChEBI" id="CHEBI:30864"/>
        <dbReference type="ChEBI" id="CHEBI:132124"/>
        <dbReference type="EC" id="1.3.5.2"/>
    </reaction>
</comment>
<evidence type="ECO:0000256" key="6">
    <source>
        <dbReference type="ARBA" id="ARBA00012791"/>
    </source>
</evidence>
<dbReference type="InterPro" id="IPR012135">
    <property type="entry name" value="Dihydroorotate_DH_1_2"/>
</dbReference>
<dbReference type="AlphaFoldDB" id="A0A1F6BW61"/>
<dbReference type="InterPro" id="IPR001295">
    <property type="entry name" value="Dihydroorotate_DH_CS"/>
</dbReference>
<evidence type="ECO:0000256" key="14">
    <source>
        <dbReference type="ARBA" id="ARBA00032000"/>
    </source>
</evidence>
<reference evidence="17 18" key="1">
    <citation type="journal article" date="2016" name="Nat. Commun.">
        <title>Thousands of microbial genomes shed light on interconnected biogeochemical processes in an aquifer system.</title>
        <authorList>
            <person name="Anantharaman K."/>
            <person name="Brown C.T."/>
            <person name="Hug L.A."/>
            <person name="Sharon I."/>
            <person name="Castelle C.J."/>
            <person name="Probst A.J."/>
            <person name="Thomas B.C."/>
            <person name="Singh A."/>
            <person name="Wilkins M.J."/>
            <person name="Karaoz U."/>
            <person name="Brodie E.L."/>
            <person name="Williams K.H."/>
            <person name="Hubbard S.S."/>
            <person name="Banfield J.F."/>
        </authorList>
    </citation>
    <scope>NUCLEOTIDE SEQUENCE [LARGE SCALE GENOMIC DNA]</scope>
</reference>
<dbReference type="UniPathway" id="UPA00070">
    <property type="reaction ID" value="UER00946"/>
</dbReference>